<dbReference type="RefSeq" id="WP_053961986.1">
    <property type="nucleotide sequence ID" value="NZ_CP012390.1"/>
</dbReference>
<sequence length="414" mass="45315">MHTDDEQLRSAYQQLNDAIEQAPQLFTDPTSYTLPASSLTSAQSFAAQLSTLVEHPYGAQAIMSWYFTATACLARFLGNLCGAIHDPNFDTSQGLAATYHQLVPLRHHSASTLTLLPLHDEPIGKDTPTLASHFAELDDAAIAATATTWCNAAAALHDYAARLHNAASSVAHAGTHAGAHARTHSADTFATSLAIHEWADGLEEFARRSETIAQRIDSFGATYATTRTQLADIADRRQEALEQPAFQTYTFPEAAFTSRVNQLLRGTYNPGIQQATLAGISFPLPQATHRKVKPGLTPHDYGYQPNTNPAANPAATPAAWPTPRTQSRDPYSPDLHNPVYDPKIREAYHNLFSEKRAPDPLATDGRNCAFRRRNPEDVPTFRRREPSSNRILPKPGGIRGPIRHPDDPLYGTGR</sequence>
<dbReference type="Proteomes" id="UP000068137">
    <property type="component" value="Chromosome"/>
</dbReference>
<gene>
    <name evidence="2" type="ORF">AL705_04440</name>
</gene>
<protein>
    <recommendedName>
        <fullName evidence="4">PPE family domain-containing protein</fullName>
    </recommendedName>
</protein>
<dbReference type="EMBL" id="CP012390">
    <property type="protein sequence ID" value="ALE19003.1"/>
    <property type="molecule type" value="Genomic_DNA"/>
</dbReference>
<dbReference type="AlphaFoldDB" id="A0A0M4ML91"/>
<evidence type="ECO:0000313" key="3">
    <source>
        <dbReference type="Proteomes" id="UP000068137"/>
    </source>
</evidence>
<evidence type="ECO:0000256" key="1">
    <source>
        <dbReference type="SAM" id="MobiDB-lite"/>
    </source>
</evidence>
<evidence type="ECO:0000313" key="2">
    <source>
        <dbReference type="EMBL" id="ALE19003.1"/>
    </source>
</evidence>
<organism evidence="2 3">
    <name type="scientific">Lawsonella clevelandensis</name>
    <dbReference type="NCBI Taxonomy" id="1528099"/>
    <lineage>
        <taxon>Bacteria</taxon>
        <taxon>Bacillati</taxon>
        <taxon>Actinomycetota</taxon>
        <taxon>Actinomycetes</taxon>
        <taxon>Mycobacteriales</taxon>
        <taxon>Lawsonellaceae</taxon>
        <taxon>Lawsonella</taxon>
    </lineage>
</organism>
<reference evidence="2 3" key="1">
    <citation type="journal article" date="2015" name="Genome Announc.">
        <title>Complete Genome Sequences for Two Strains of a Novel Fastidious, Partially Acid-Fast, Gram-Positive Corynebacterineae Bacterium, Derived from Human Clinical Samples.</title>
        <authorList>
            <person name="Nicholson A.C."/>
            <person name="Bell M."/>
            <person name="Humrighouse B.W."/>
            <person name="McQuiston J.R."/>
        </authorList>
    </citation>
    <scope>NUCLEOTIDE SEQUENCE [LARGE SCALE GENOMIC DNA]</scope>
    <source>
        <strain evidence="2 3">X1698</strain>
    </source>
</reference>
<accession>A0A0M4ML91</accession>
<feature type="compositionally biased region" description="Basic and acidic residues" evidence="1">
    <location>
        <begin position="373"/>
        <end position="387"/>
    </location>
</feature>
<feature type="region of interest" description="Disordered" evidence="1">
    <location>
        <begin position="355"/>
        <end position="414"/>
    </location>
</feature>
<feature type="region of interest" description="Disordered" evidence="1">
    <location>
        <begin position="290"/>
        <end position="340"/>
    </location>
</feature>
<feature type="compositionally biased region" description="Low complexity" evidence="1">
    <location>
        <begin position="305"/>
        <end position="323"/>
    </location>
</feature>
<dbReference type="KEGG" id="cbq:AL705_04440"/>
<proteinExistence type="predicted"/>
<evidence type="ECO:0008006" key="4">
    <source>
        <dbReference type="Google" id="ProtNLM"/>
    </source>
</evidence>
<name>A0A0M4ML91_9ACTN</name>